<keyword evidence="7" id="KW-1185">Reference proteome</keyword>
<evidence type="ECO:0000313" key="7">
    <source>
        <dbReference type="Proteomes" id="UP001595990"/>
    </source>
</evidence>
<dbReference type="InterPro" id="IPR036736">
    <property type="entry name" value="ACP-like_sf"/>
</dbReference>
<dbReference type="CDD" id="cd12116">
    <property type="entry name" value="A_NRPS_Ta1_like"/>
    <property type="match status" value="1"/>
</dbReference>
<dbReference type="SUPFAM" id="SSF52777">
    <property type="entry name" value="CoA-dependent acyltransferases"/>
    <property type="match status" value="6"/>
</dbReference>
<protein>
    <submittedName>
        <fullName evidence="6">Amino acid adenylation domain-containing protein</fullName>
    </submittedName>
</protein>
<dbReference type="SUPFAM" id="SSF47336">
    <property type="entry name" value="ACP-like"/>
    <property type="match status" value="3"/>
</dbReference>
<feature type="domain" description="Carrier" evidence="5">
    <location>
        <begin position="3152"/>
        <end position="3226"/>
    </location>
</feature>
<evidence type="ECO:0000256" key="1">
    <source>
        <dbReference type="ARBA" id="ARBA00001957"/>
    </source>
</evidence>
<dbReference type="InterPro" id="IPR012338">
    <property type="entry name" value="Beta-lactam/transpept-like"/>
</dbReference>
<dbReference type="Gene3D" id="3.40.50.12780">
    <property type="entry name" value="N-terminal domain of ligase-like"/>
    <property type="match status" value="2"/>
</dbReference>
<dbReference type="InterPro" id="IPR023213">
    <property type="entry name" value="CAT-like_dom_sf"/>
</dbReference>
<dbReference type="InterPro" id="IPR001242">
    <property type="entry name" value="Condensation_dom"/>
</dbReference>
<dbReference type="PROSITE" id="PS00455">
    <property type="entry name" value="AMP_BINDING"/>
    <property type="match status" value="3"/>
</dbReference>
<evidence type="ECO:0000259" key="5">
    <source>
        <dbReference type="PROSITE" id="PS50075"/>
    </source>
</evidence>
<dbReference type="PROSITE" id="PS50075">
    <property type="entry name" value="CARRIER"/>
    <property type="match status" value="3"/>
</dbReference>
<comment type="caution">
    <text evidence="6">The sequence shown here is derived from an EMBL/GenBank/DDBJ whole genome shotgun (WGS) entry which is preliminary data.</text>
</comment>
<dbReference type="Pfam" id="PF00550">
    <property type="entry name" value="PP-binding"/>
    <property type="match status" value="3"/>
</dbReference>
<gene>
    <name evidence="6" type="ORF">ACFPEN_20445</name>
</gene>
<evidence type="ECO:0000313" key="6">
    <source>
        <dbReference type="EMBL" id="MFC4515308.1"/>
    </source>
</evidence>
<dbReference type="Gene3D" id="3.30.559.30">
    <property type="entry name" value="Nonribosomal peptide synthetase, condensation domain"/>
    <property type="match status" value="3"/>
</dbReference>
<dbReference type="EMBL" id="JBHSFS010000009">
    <property type="protein sequence ID" value="MFC4515308.1"/>
    <property type="molecule type" value="Genomic_DNA"/>
</dbReference>
<dbReference type="InterPro" id="IPR020806">
    <property type="entry name" value="PKS_PP-bd"/>
</dbReference>
<dbReference type="Gene3D" id="1.10.1200.10">
    <property type="entry name" value="ACP-like"/>
    <property type="match status" value="3"/>
</dbReference>
<dbReference type="InterPro" id="IPR009081">
    <property type="entry name" value="PP-bd_ACP"/>
</dbReference>
<sequence>MGPHDNARPAADDLRAELLRRRAAARLARGGDGIPTADRHEPLPLSSGQQQMWFLSQLEPDSPEYLVPLVLRMRGTLDADALGLAWQRLTDRHEILRTRYGLRDNEPVQLVDAGQRAELARTDLTGLPAAEREGKAFELAEQDAVTPFDLLRENPVRARLVRLADDDHLLVVVLHHIACDAWSQDVIARDLGALYRRALDPAAAAPEPLPVQYADYAAWERGRLSGPAPDAHIEYWRDRLDGIAPLDLPTDRPRPAVRTGEGAAVAFALPAGVARRLRAIGREHGATPFMVLLAGYQALLSRHTGKNDIAVGTVVSGRNRPELQQLIGYAINSLVMRSRWSGDPAFTELLAQVRDTVLESFDHQELPFARLVDELQPERDLSSTPLFQTAFTMHDTTSTSYELPGVTVERVQLTWRIAKFDLTLQASELADGSLGCQLEYATALFDRSTVERFAEQYVRFLTAVADAPGTPVSRVEILSPAERELLITGWPDGAADGEPPVVPTRCVHEVFEERVAADPDAVAVVFEGVELTYGELNARANRIANYLRGMGVGPEDLVGVCLERGIELMPALLGVLKSGAGYLPLDPSNPADRLGFMLADAGADVVLTESGQVEMLEGIFTGTVVVLDRDRGVLAGQLAENPEVLAGPESLIYVIYTSGSTGRPKGVCLSHGNVLRLLTSAERHYAFGASDVWPLFHSYAFDVSVWEMWGALLYGGRLVVVPFGVSRSPEEFLDLLVQHRVTVLNQTPTAFRQLVAAAADGDARVDELALRAVVFAGERLDVPELGPWVERLGLDRPVLVNMYGITETTVHTTFYRVTEADLEAGAGNPVGYPLADLRVYLLDQDGNLAPVGVPGEIHVGGPGVARGYLNRPDLTAERFVPDPFGPAGSRMYRSGDLARRLPDGSLEFLGRIDHQVKIRGFRVELGEIEAALAAHPLVRDAVVIVREDTPGDKQLVAYVVPVEGEGPEPGELRTLLSASLPAYMVPSAFVGLERLPLTTNGKLDRRALPAPDRAALGSQAAFVAPRTEDEERVAAVWRDVLGLDEVGVEEGFFTVGGDSIRAVAVVGALREAGYDVAVRDVFEHQTIARLCEVITGKPAPAVATTTVEAFSMLPSEDAGRLPEGLVDAYPLSQIQLGMVVEMLAGTGENIYHNVTSFSVRDDKPFDAAALEAATRVIVERHDVLRTSIHLTAYSRPLQLVHATATMPVGVRDLRHLGARQQQEAMHAFTARERSELFDLERAPLLRAFAHVTGETTWWLSLTECHAILEGWSYHSLLMELLAVYRRLRDGDAPEPVEPAAVRYADFIAAEQASLASEEDPAYWAGIVAGHSRFELPAGWGDKRAERENFRSRVPFLDLEEPLRALALRANAPLKSVLHAAHLKVMSMLTGEEAFFTGLVCDARPEALGADRVYGMFLNTVPFAFDRDARTWRELVGKVFAREVELWPYRRHPLPAIQRAAGGERLIDVFFNYQDFHVVDTDLIDFHASIDDSPNEFGLHIATLGGHITLITNTHVLSRENADRMASLYRSVLEAMAADPEGDATTHPLPEAELRVLLADVDNAAGDPVTRCVHEVFEERVAADPDAVAVVFEGVELTYGELNARANRIAHYLRGMGVGPEDLVGVCLERGIELMPALLGVLKSGAGYLPLDPSNPADRLGFMLADAGAGVVLTESGQVEMLEGIFEGTVVVLDRDRDVLAGQPAEDPEVLAGPESLIYVIYTSGSTGRPKGVCLSHGNVLRLLTSAERHYAFGASDVWPLFHSYAFDVSVWEMWGALLYGGRLVVVPFGVSRSPEEFLDLLVEHRVTVLNQTPTAFRQLVAAAADGDARVDELALRAVVFAGERLDVPELAPWVERLGLDRPVLVNMYGITETTVHTTFYRVTEADLEVGAGNPVGYPLADLRVYLLDRRGNLAPVGVPGEIHVGGPGVARGYLNRPDLTAERFVPDPFGPAGSRMYRSGDLARRLPDGSLEFLGRIDHQVKIRGFRVELGEIEAALAAHPLVRDAVVIVREDTPGDKQLVAYLVPMEDEAPEPAELRALLSASLPAYMVPSAFVVLERLPLTTNGKLDRRALPAPDRAALGAEAAYVAPRTDDEERIAAVWCDILGLDRIGVEEAFFTVGGDSIRAVALVGALRNAGYDVTVRDVFEHHTVAGLAAAVAGSGAPAAPTRAVAPFELLDAETRAALPEGLADAYPLSQIQLGMLLEMFADSDENRYHNVSLFRVRDDRPFSPRALQDAVRTVVERHEVLRTSIDLQSFAVPVQLVHDAARLPVQVRDLRHLEPDEQDEDLRDFLTKERASLFDLRKAPLLRVGAQVLGDEDWALSFTVCHAIIEGWSYHSLLMELLACYRSLRDGAEPAAAEPSEVRYADFVAAEQAALESEEDRAYWQGVVDRHARFELPAGWGDPAAPRETVRVRVAYPDLEQPLRDVASRARVSVKSVLHAAHLKVMSMLTREEAFFTGLVCDTRPEAAGADRVYGMFLNTVPFGYDRTARTWRELVQAVFAQETELWSHRRFPLPAIQRLAGSGDRLIDVYFNYQDFHVVDTDLIDVDASMGDGTNEFGLTVAASPAGLTLNTNTRSLGRAAAERLGALYRSVLEAMTAGLDGDAVANPLPAAELDPLLTAWNDTATGWPTDATPLEAFEELARTVPDAPAVIGSSGADAGAWLSYAELDARAERLARRVRALGADNGSVVGVLLTRGPDALAALLGVWKAGAAYLPLDPSLPDERIGFMLADAGVAAVISEPVFEARLAGLYGRAVVPVGDHPADDAAAEASGAPVGAGRRTADPMDLAYVIYTSGSTGRPKGVQIPHHALANLLHAMRTRLESTSDHVWLALTALSFDISGLELFLPLTTGGRVVVAADEEARDGRALLDLVDRHGVTHVQATPSGWRLMLESGFADRPVTALVGGEALPVGLARELRGRVRRLVNVYGPTETTIWSLTWEVPEDTDDVSIGGPIANTRLYVLDAAFEPVPVGAVGELCVGGDGVARGYLGRPGLTAERFVPDAFGTTPGARLYRTGDLVRYRADGLLEFLGRTDHQVKVRGYRIELGEIEAALVRHPDVAAAVVTVREEGPAGAWLAGYLVPAEGRRPHHADVRAFLAGLLPPYMVPSVFVILDELPLSVAGKVDRRALPEPPRTELRPDTGFQEPIGPAERLLAEIWCRVLGVEKVGGDANFFDLGGNSLLITDVISSAREAGLPLTLWMLYQHHTLSALAAAAAEGMDEAALRRLASGAPATARDVRPAASAAVLPSPERTMAEHHVPGAAVAVVADGEVRALEGHGVLEAGSAEPVTPDTLFQVASISKHVTALGVLALVGQGRLDLDEDIRHYLTGWRMPDASPAPRRTVRQLLGHLAGLSEGRYEGYERGGPVPTFREVLDGVAPAVTAPVRGELLPGTVFRKSGSHYAVLEQVLTDVTGESFPELIRDLVLEPLGMTGSSFDQAFPERSGRPVARGHDERGVPVPGGWRVHPATAATGLWTTAADLAKVLLEVQRAHRGEPAALLDRTLAGELLAAHPGSFYGLGTVVDDSTPDVMVGHGGETVGYRAMAFSRLRSGAGLVVLTNGEQGKEVVKYLGRTLARGDDSPGGGTLADDWMRGELPAHLGLHHG</sequence>
<dbReference type="NCBIfam" id="NF003417">
    <property type="entry name" value="PRK04813.1"/>
    <property type="match status" value="3"/>
</dbReference>
<evidence type="ECO:0000256" key="3">
    <source>
        <dbReference type="ARBA" id="ARBA00022553"/>
    </source>
</evidence>
<feature type="domain" description="Carrier" evidence="5">
    <location>
        <begin position="2089"/>
        <end position="2163"/>
    </location>
</feature>
<dbReference type="Pfam" id="PF00501">
    <property type="entry name" value="AMP-binding"/>
    <property type="match status" value="3"/>
</dbReference>
<dbReference type="Gene3D" id="3.30.300.30">
    <property type="match status" value="3"/>
</dbReference>
<feature type="region of interest" description="Disordered" evidence="4">
    <location>
        <begin position="3448"/>
        <end position="3468"/>
    </location>
</feature>
<accession>A0ABV9BMS4</accession>
<dbReference type="SUPFAM" id="SSF56601">
    <property type="entry name" value="beta-lactamase/transpeptidase-like"/>
    <property type="match status" value="1"/>
</dbReference>
<dbReference type="SUPFAM" id="SSF56801">
    <property type="entry name" value="Acetyl-CoA synthetase-like"/>
    <property type="match status" value="3"/>
</dbReference>
<dbReference type="PROSITE" id="PS00012">
    <property type="entry name" value="PHOSPHOPANTETHEINE"/>
    <property type="match status" value="3"/>
</dbReference>
<dbReference type="PANTHER" id="PTHR45527:SF1">
    <property type="entry name" value="FATTY ACID SYNTHASE"/>
    <property type="match status" value="1"/>
</dbReference>
<dbReference type="SMART" id="SM00823">
    <property type="entry name" value="PKS_PP"/>
    <property type="match status" value="3"/>
</dbReference>
<dbReference type="CDD" id="cd19531">
    <property type="entry name" value="LCL_NRPS-like"/>
    <property type="match status" value="1"/>
</dbReference>
<name>A0ABV9BMS4_9ACTN</name>
<dbReference type="InterPro" id="IPR020845">
    <property type="entry name" value="AMP-binding_CS"/>
</dbReference>
<dbReference type="PANTHER" id="PTHR45527">
    <property type="entry name" value="NONRIBOSOMAL PEPTIDE SYNTHETASE"/>
    <property type="match status" value="1"/>
</dbReference>
<proteinExistence type="predicted"/>
<dbReference type="InterPro" id="IPR010071">
    <property type="entry name" value="AA_adenyl_dom"/>
</dbReference>
<dbReference type="Gene3D" id="2.30.38.10">
    <property type="entry name" value="Luciferase, Domain 3"/>
    <property type="match status" value="1"/>
</dbReference>
<dbReference type="InterPro" id="IPR001466">
    <property type="entry name" value="Beta-lactam-related"/>
</dbReference>
<evidence type="ECO:0000256" key="2">
    <source>
        <dbReference type="ARBA" id="ARBA00022450"/>
    </source>
</evidence>
<dbReference type="Gene3D" id="3.40.50.980">
    <property type="match status" value="2"/>
</dbReference>
<feature type="domain" description="Carrier" evidence="5">
    <location>
        <begin position="1024"/>
        <end position="1098"/>
    </location>
</feature>
<dbReference type="Pfam" id="PF13193">
    <property type="entry name" value="AMP-binding_C"/>
    <property type="match status" value="3"/>
</dbReference>
<dbReference type="Proteomes" id="UP001595990">
    <property type="component" value="Unassembled WGS sequence"/>
</dbReference>
<dbReference type="Gene3D" id="3.30.559.10">
    <property type="entry name" value="Chloramphenicol acetyltransferase-like domain"/>
    <property type="match status" value="3"/>
</dbReference>
<dbReference type="InterPro" id="IPR025110">
    <property type="entry name" value="AMP-bd_C"/>
</dbReference>
<evidence type="ECO:0000256" key="4">
    <source>
        <dbReference type="SAM" id="MobiDB-lite"/>
    </source>
</evidence>
<keyword evidence="3" id="KW-0597">Phosphoprotein</keyword>
<organism evidence="6 7">
    <name type="scientific">Streptomyces ehimensis</name>
    <dbReference type="NCBI Taxonomy" id="68195"/>
    <lineage>
        <taxon>Bacteria</taxon>
        <taxon>Bacillati</taxon>
        <taxon>Actinomycetota</taxon>
        <taxon>Actinomycetes</taxon>
        <taxon>Kitasatosporales</taxon>
        <taxon>Streptomycetaceae</taxon>
        <taxon>Streptomyces</taxon>
    </lineage>
</organism>
<dbReference type="InterPro" id="IPR006162">
    <property type="entry name" value="Ppantetheine_attach_site"/>
</dbReference>
<dbReference type="Pfam" id="PF00144">
    <property type="entry name" value="Beta-lactamase"/>
    <property type="match status" value="1"/>
</dbReference>
<dbReference type="InterPro" id="IPR000873">
    <property type="entry name" value="AMP-dep_synth/lig_dom"/>
</dbReference>
<dbReference type="Gene3D" id="3.40.710.10">
    <property type="entry name" value="DD-peptidase/beta-lactamase superfamily"/>
    <property type="match status" value="1"/>
</dbReference>
<dbReference type="InterPro" id="IPR045851">
    <property type="entry name" value="AMP-bd_C_sf"/>
</dbReference>
<dbReference type="RefSeq" id="WP_417923228.1">
    <property type="nucleotide sequence ID" value="NZ_JBHSFS010000009.1"/>
</dbReference>
<dbReference type="Pfam" id="PF00668">
    <property type="entry name" value="Condensation"/>
    <property type="match status" value="3"/>
</dbReference>
<comment type="cofactor">
    <cofactor evidence="1">
        <name>pantetheine 4'-phosphate</name>
        <dbReference type="ChEBI" id="CHEBI:47942"/>
    </cofactor>
</comment>
<dbReference type="InterPro" id="IPR042099">
    <property type="entry name" value="ANL_N_sf"/>
</dbReference>
<reference evidence="7" key="1">
    <citation type="journal article" date="2019" name="Int. J. Syst. Evol. Microbiol.">
        <title>The Global Catalogue of Microorganisms (GCM) 10K type strain sequencing project: providing services to taxonomists for standard genome sequencing and annotation.</title>
        <authorList>
            <consortium name="The Broad Institute Genomics Platform"/>
            <consortium name="The Broad Institute Genome Sequencing Center for Infectious Disease"/>
            <person name="Wu L."/>
            <person name="Ma J."/>
        </authorList>
    </citation>
    <scope>NUCLEOTIDE SEQUENCE [LARGE SCALE GENOMIC DNA]</scope>
    <source>
        <strain evidence="7">CECT 8064</strain>
    </source>
</reference>
<dbReference type="NCBIfam" id="TIGR01733">
    <property type="entry name" value="AA-adenyl-dom"/>
    <property type="match status" value="3"/>
</dbReference>
<dbReference type="CDD" id="cd17643">
    <property type="entry name" value="A_NRPS_Cytc1-like"/>
    <property type="match status" value="2"/>
</dbReference>
<keyword evidence="2" id="KW-0596">Phosphopantetheine</keyword>